<comment type="caution">
    <text evidence="2">The sequence shown here is derived from an EMBL/GenBank/DDBJ whole genome shotgun (WGS) entry which is preliminary data.</text>
</comment>
<proteinExistence type="predicted"/>
<feature type="region of interest" description="Disordered" evidence="1">
    <location>
        <begin position="36"/>
        <end position="56"/>
    </location>
</feature>
<dbReference type="EMBL" id="BAAANJ010000001">
    <property type="protein sequence ID" value="GAA1800466.1"/>
    <property type="molecule type" value="Genomic_DNA"/>
</dbReference>
<evidence type="ECO:0008006" key="4">
    <source>
        <dbReference type="Google" id="ProtNLM"/>
    </source>
</evidence>
<name>A0ABP4Y7B7_9MICO</name>
<dbReference type="Proteomes" id="UP001500002">
    <property type="component" value="Unassembled WGS sequence"/>
</dbReference>
<evidence type="ECO:0000256" key="1">
    <source>
        <dbReference type="SAM" id="MobiDB-lite"/>
    </source>
</evidence>
<evidence type="ECO:0000313" key="2">
    <source>
        <dbReference type="EMBL" id="GAA1800466.1"/>
    </source>
</evidence>
<evidence type="ECO:0000313" key="3">
    <source>
        <dbReference type="Proteomes" id="UP001500002"/>
    </source>
</evidence>
<protein>
    <recommendedName>
        <fullName evidence="4">DUF4255 domain-containing protein</fullName>
    </recommendedName>
</protein>
<organism evidence="2 3">
    <name type="scientific">Agromyces neolithicus</name>
    <dbReference type="NCBI Taxonomy" id="269420"/>
    <lineage>
        <taxon>Bacteria</taxon>
        <taxon>Bacillati</taxon>
        <taxon>Actinomycetota</taxon>
        <taxon>Actinomycetes</taxon>
        <taxon>Micrococcales</taxon>
        <taxon>Microbacteriaceae</taxon>
        <taxon>Agromyces</taxon>
    </lineage>
</organism>
<accession>A0ABP4Y7B7</accession>
<feature type="compositionally biased region" description="Basic and acidic residues" evidence="1">
    <location>
        <begin position="37"/>
        <end position="53"/>
    </location>
</feature>
<reference evidence="3" key="1">
    <citation type="journal article" date="2019" name="Int. J. Syst. Evol. Microbiol.">
        <title>The Global Catalogue of Microorganisms (GCM) 10K type strain sequencing project: providing services to taxonomists for standard genome sequencing and annotation.</title>
        <authorList>
            <consortium name="The Broad Institute Genomics Platform"/>
            <consortium name="The Broad Institute Genome Sequencing Center for Infectious Disease"/>
            <person name="Wu L."/>
            <person name="Ma J."/>
        </authorList>
    </citation>
    <scope>NUCLEOTIDE SEQUENCE [LARGE SCALE GENOMIC DNA]</scope>
    <source>
        <strain evidence="3">JCM 14322</strain>
    </source>
</reference>
<gene>
    <name evidence="2" type="ORF">GCM10009749_05410</name>
</gene>
<sequence length="231" mass="26022">MQFAGVLPPDAPDPMDEIRARVRTMAFPVMGLTPQRTVEDHGSFGVSDGHDSDGLSNQSVSISYTLWRNPDDRDDPANLAELDERTRAALDEEPPWPRPGWLVQGVQRMRYPQLWEVVRTTWNRDRSEYTSLSRQLVDHANYILMNRFGEELRLPPGPLTDRAWEVTESAVDPTAELEIDGRSVSASEIDTDPLVYAIGAHLSPDVVVTVVVSREDLPYLRIALTTRARES</sequence>
<keyword evidence="3" id="KW-1185">Reference proteome</keyword>